<gene>
    <name evidence="2" type="ORF">GCM10007320_19100</name>
</gene>
<feature type="signal peptide" evidence="1">
    <location>
        <begin position="1"/>
        <end position="17"/>
    </location>
</feature>
<dbReference type="RefSeq" id="WP_189686703.1">
    <property type="nucleotide sequence ID" value="NZ_BMYK01000004.1"/>
</dbReference>
<keyword evidence="3" id="KW-1185">Reference proteome</keyword>
<comment type="caution">
    <text evidence="2">The sequence shown here is derived from an EMBL/GenBank/DDBJ whole genome shotgun (WGS) entry which is preliminary data.</text>
</comment>
<keyword evidence="1" id="KW-0732">Signal</keyword>
<protein>
    <recommendedName>
        <fullName evidence="4">CNP1-like family protein</fullName>
    </recommendedName>
</protein>
<organism evidence="2 3">
    <name type="scientific">Pseudorhodoferax aquiterrae</name>
    <dbReference type="NCBI Taxonomy" id="747304"/>
    <lineage>
        <taxon>Bacteria</taxon>
        <taxon>Pseudomonadati</taxon>
        <taxon>Pseudomonadota</taxon>
        <taxon>Betaproteobacteria</taxon>
        <taxon>Burkholderiales</taxon>
        <taxon>Comamonadaceae</taxon>
    </lineage>
</organism>
<evidence type="ECO:0008006" key="4">
    <source>
        <dbReference type="Google" id="ProtNLM"/>
    </source>
</evidence>
<feature type="chain" id="PRO_5045672015" description="CNP1-like family protein" evidence="1">
    <location>
        <begin position="18"/>
        <end position="137"/>
    </location>
</feature>
<evidence type="ECO:0000313" key="2">
    <source>
        <dbReference type="EMBL" id="GHC78566.1"/>
    </source>
</evidence>
<proteinExistence type="predicted"/>
<dbReference type="EMBL" id="BMYK01000004">
    <property type="protein sequence ID" value="GHC78566.1"/>
    <property type="molecule type" value="Genomic_DNA"/>
</dbReference>
<name>A0ABQ3FZC6_9BURK</name>
<accession>A0ABQ3FZC6</accession>
<evidence type="ECO:0000256" key="1">
    <source>
        <dbReference type="SAM" id="SignalP"/>
    </source>
</evidence>
<reference evidence="3" key="1">
    <citation type="journal article" date="2019" name="Int. J. Syst. Evol. Microbiol.">
        <title>The Global Catalogue of Microorganisms (GCM) 10K type strain sequencing project: providing services to taxonomists for standard genome sequencing and annotation.</title>
        <authorList>
            <consortium name="The Broad Institute Genomics Platform"/>
            <consortium name="The Broad Institute Genome Sequencing Center for Infectious Disease"/>
            <person name="Wu L."/>
            <person name="Ma J."/>
        </authorList>
    </citation>
    <scope>NUCLEOTIDE SEQUENCE [LARGE SCALE GENOMIC DNA]</scope>
    <source>
        <strain evidence="3">KCTC 23314</strain>
    </source>
</reference>
<dbReference type="Proteomes" id="UP000626210">
    <property type="component" value="Unassembled WGS sequence"/>
</dbReference>
<sequence>MKRRAWALGAVFCLAQAATTPWLTVAGDPDDPRADTIQVNPLFVMKDGPQRVMEVRVSRSMERTAVDGIRFRSFHALVAFDCEARVARFVNSQFYNAPLWRDPGARMDYPASRGRTVEFPGFAPNPRDRVVQAACSH</sequence>
<evidence type="ECO:0000313" key="3">
    <source>
        <dbReference type="Proteomes" id="UP000626210"/>
    </source>
</evidence>